<reference evidence="2 3" key="1">
    <citation type="journal article" date="2016" name="Nat. Commun.">
        <title>Thousands of microbial genomes shed light on interconnected biogeochemical processes in an aquifer system.</title>
        <authorList>
            <person name="Anantharaman K."/>
            <person name="Brown C.T."/>
            <person name="Hug L.A."/>
            <person name="Sharon I."/>
            <person name="Castelle C.J."/>
            <person name="Probst A.J."/>
            <person name="Thomas B.C."/>
            <person name="Singh A."/>
            <person name="Wilkins M.J."/>
            <person name="Karaoz U."/>
            <person name="Brodie E.L."/>
            <person name="Williams K.H."/>
            <person name="Hubbard S.S."/>
            <person name="Banfield J.F."/>
        </authorList>
    </citation>
    <scope>NUCLEOTIDE SEQUENCE [LARGE SCALE GENOMIC DNA]</scope>
</reference>
<gene>
    <name evidence="2" type="ORF">A2024_02730</name>
</gene>
<dbReference type="AlphaFoldDB" id="A0A1F5RBY4"/>
<evidence type="ECO:0000313" key="3">
    <source>
        <dbReference type="Proteomes" id="UP000177230"/>
    </source>
</evidence>
<dbReference type="EMBL" id="MFFM01000034">
    <property type="protein sequence ID" value="OGF11924.1"/>
    <property type="molecule type" value="Genomic_DNA"/>
</dbReference>
<evidence type="ECO:0000313" key="2">
    <source>
        <dbReference type="EMBL" id="OGF11924.1"/>
    </source>
</evidence>
<organism evidence="2 3">
    <name type="scientific">Candidatus Edwardsbacteria bacterium GWF2_54_11</name>
    <dbReference type="NCBI Taxonomy" id="1817851"/>
    <lineage>
        <taxon>Bacteria</taxon>
        <taxon>Candidatus Edwardsiibacteriota</taxon>
    </lineage>
</organism>
<proteinExistence type="predicted"/>
<accession>A0A1F5RBY4</accession>
<dbReference type="Proteomes" id="UP000177230">
    <property type="component" value="Unassembled WGS sequence"/>
</dbReference>
<sequence>MDEALHKIEKILAEQRQPSRIDPILPSKTAIPKTDAAIDIAHYGKVSAGGQAPVPVKEEAVVEKPAPKPKPEYADPAAKIGVGAREFNLDELSSEAMGGDVNSEVASKIGTGGRVFKLDDLSGDQGSDPLMGNVFKPSNSRELSLDELSSEPREE</sequence>
<protein>
    <submittedName>
        <fullName evidence="2">Uncharacterized protein</fullName>
    </submittedName>
</protein>
<evidence type="ECO:0000256" key="1">
    <source>
        <dbReference type="SAM" id="MobiDB-lite"/>
    </source>
</evidence>
<comment type="caution">
    <text evidence="2">The sequence shown here is derived from an EMBL/GenBank/DDBJ whole genome shotgun (WGS) entry which is preliminary data.</text>
</comment>
<feature type="region of interest" description="Disordered" evidence="1">
    <location>
        <begin position="115"/>
        <end position="155"/>
    </location>
</feature>
<name>A0A1F5RBY4_9BACT</name>